<comment type="caution">
    <text evidence="2">The sequence shown here is derived from an EMBL/GenBank/DDBJ whole genome shotgun (WGS) entry which is preliminary data.</text>
</comment>
<reference evidence="2" key="1">
    <citation type="submission" date="2019-06" db="EMBL/GenBank/DDBJ databases">
        <authorList>
            <person name="Deangelis K."/>
            <person name="Huntemann M."/>
            <person name="Clum A."/>
            <person name="Pillay M."/>
            <person name="Palaniappan K."/>
            <person name="Varghese N."/>
            <person name="Mikhailova N."/>
            <person name="Stamatis D."/>
            <person name="Reddy T."/>
            <person name="Daum C."/>
            <person name="Shapiro N."/>
            <person name="Ivanova N."/>
            <person name="Kyrpides N."/>
            <person name="Woyke T."/>
        </authorList>
    </citation>
    <scope>NUCLEOTIDE SEQUENCE [LARGE SCALE GENOMIC DNA]</scope>
    <source>
        <strain evidence="2">128R</strain>
    </source>
</reference>
<dbReference type="EMBL" id="VISQ01000001">
    <property type="protein sequence ID" value="TVZ71403.1"/>
    <property type="molecule type" value="Genomic_DNA"/>
</dbReference>
<evidence type="ECO:0000256" key="1">
    <source>
        <dbReference type="SAM" id="Phobius"/>
    </source>
</evidence>
<proteinExistence type="predicted"/>
<reference evidence="2" key="2">
    <citation type="submission" date="2019-08" db="EMBL/GenBank/DDBJ databases">
        <title>Investigation of anaerobic lignin degradation for improved lignocellulosic biofuels.</title>
        <authorList>
            <person name="Deangelis K.PhD."/>
        </authorList>
    </citation>
    <scope>NUCLEOTIDE SEQUENCE [LARGE SCALE GENOMIC DNA]</scope>
    <source>
        <strain evidence="2">128R</strain>
    </source>
</reference>
<evidence type="ECO:0000313" key="2">
    <source>
        <dbReference type="EMBL" id="TVZ71403.1"/>
    </source>
</evidence>
<keyword evidence="1" id="KW-0472">Membrane</keyword>
<feature type="transmembrane region" description="Helical" evidence="1">
    <location>
        <begin position="7"/>
        <end position="28"/>
    </location>
</feature>
<dbReference type="AlphaFoldDB" id="A0A559T9X5"/>
<name>A0A559T9X5_SERFO</name>
<protein>
    <submittedName>
        <fullName evidence="2">Uncharacterized protein</fullName>
    </submittedName>
</protein>
<organism evidence="2">
    <name type="scientific">Serratia fonticola</name>
    <dbReference type="NCBI Taxonomy" id="47917"/>
    <lineage>
        <taxon>Bacteria</taxon>
        <taxon>Pseudomonadati</taxon>
        <taxon>Pseudomonadota</taxon>
        <taxon>Gammaproteobacteria</taxon>
        <taxon>Enterobacterales</taxon>
        <taxon>Yersiniaceae</taxon>
        <taxon>Serratia</taxon>
    </lineage>
</organism>
<accession>A0A559T9X5</accession>
<keyword evidence="1" id="KW-0812">Transmembrane</keyword>
<gene>
    <name evidence="2" type="ORF">FHU10_4030</name>
</gene>
<sequence>MSSKSEVRWRFFSIVMLIVLAMLMFVLVKYN</sequence>
<keyword evidence="1" id="KW-1133">Transmembrane helix</keyword>